<evidence type="ECO:0000313" key="2">
    <source>
        <dbReference type="EMBL" id="CAL5009067.1"/>
    </source>
</evidence>
<gene>
    <name evidence="2" type="ORF">URODEC1_LOCUS69321</name>
</gene>
<dbReference type="InterPro" id="IPR032675">
    <property type="entry name" value="LRR_dom_sf"/>
</dbReference>
<dbReference type="Pfam" id="PF23622">
    <property type="entry name" value="LRR_At1g61320_AtMIF1"/>
    <property type="match status" value="1"/>
</dbReference>
<keyword evidence="3" id="KW-1185">Reference proteome</keyword>
<name>A0ABC9BWJ6_9POAL</name>
<reference evidence="2 3" key="2">
    <citation type="submission" date="2024-10" db="EMBL/GenBank/DDBJ databases">
        <authorList>
            <person name="Ryan C."/>
        </authorList>
    </citation>
    <scope>NUCLEOTIDE SEQUENCE [LARGE SCALE GENOMIC DNA]</scope>
</reference>
<proteinExistence type="predicted"/>
<dbReference type="Proteomes" id="UP001497457">
    <property type="component" value="Chromosome 27b"/>
</dbReference>
<evidence type="ECO:0000313" key="3">
    <source>
        <dbReference type="Proteomes" id="UP001497457"/>
    </source>
</evidence>
<dbReference type="Gene3D" id="3.80.10.10">
    <property type="entry name" value="Ribonuclease Inhibitor"/>
    <property type="match status" value="1"/>
</dbReference>
<protein>
    <recommendedName>
        <fullName evidence="1">At1g61320/AtMIF1 LRR domain-containing protein</fullName>
    </recommendedName>
</protein>
<dbReference type="AlphaFoldDB" id="A0ABC9BWJ6"/>
<feature type="domain" description="At1g61320/AtMIF1 LRR" evidence="1">
    <location>
        <begin position="105"/>
        <end position="488"/>
    </location>
</feature>
<organism evidence="2 3">
    <name type="scientific">Urochloa decumbens</name>
    <dbReference type="NCBI Taxonomy" id="240449"/>
    <lineage>
        <taxon>Eukaryota</taxon>
        <taxon>Viridiplantae</taxon>
        <taxon>Streptophyta</taxon>
        <taxon>Embryophyta</taxon>
        <taxon>Tracheophyta</taxon>
        <taxon>Spermatophyta</taxon>
        <taxon>Magnoliopsida</taxon>
        <taxon>Liliopsida</taxon>
        <taxon>Poales</taxon>
        <taxon>Poaceae</taxon>
        <taxon>PACMAD clade</taxon>
        <taxon>Panicoideae</taxon>
        <taxon>Panicodae</taxon>
        <taxon>Paniceae</taxon>
        <taxon>Melinidinae</taxon>
        <taxon>Urochloa</taxon>
    </lineage>
</organism>
<dbReference type="InterPro" id="IPR055357">
    <property type="entry name" value="LRR_At1g61320_AtMIF1"/>
</dbReference>
<dbReference type="PANTHER" id="PTHR34145">
    <property type="entry name" value="OS02G0105600 PROTEIN"/>
    <property type="match status" value="1"/>
</dbReference>
<accession>A0ABC9BWJ6</accession>
<dbReference type="SUPFAM" id="SSF52058">
    <property type="entry name" value="L domain-like"/>
    <property type="match status" value="1"/>
</dbReference>
<evidence type="ECO:0000259" key="1">
    <source>
        <dbReference type="Pfam" id="PF23622"/>
    </source>
</evidence>
<reference evidence="3" key="1">
    <citation type="submission" date="2024-06" db="EMBL/GenBank/DDBJ databases">
        <authorList>
            <person name="Ryan C."/>
        </authorList>
    </citation>
    <scope>NUCLEOTIDE SEQUENCE [LARGE SCALE GENOMIC DNA]</scope>
</reference>
<sequence length="504" mass="56806">MALQSEQQQQQTLNGSVAGVNEIPLPCQRVGDDDSQASGFSIPDLPEDIWRHIHSLMPMDVAASAACLSRAFLASWRCYPKLDLNPDTLCCETDRTNLRCRVDSILRNHSGIGLKILDINLWHEKSCIPYIDSWLQLAVTPGIEEITLTLCEEYNFPCSVLSDGARNSVRSLHLTNCTFRPMPELGTLRSLTILRLWSVRITGDELERLLSNSLAMEHLRLQDCQEIIILKIPSVLQQFSYLEVYGCWNVQAVENKAPNLTRFLLIGKAEKLSLGEASQMMKAFTLGRNDAICYGRAELPSMMPNLESLGLSSFSEVHTAPLLPTKFLNLKHLAIQICGGTYSCPSYDYLSLVSFLDACPSMETWYLNVYQDRSEYESVFGASLNFRQLPEHPKLKSMEIVGFKSAKILVELTCCIVKSATSLERLKLNTFDGFSRCSEENNSDCRDEMCRPIRKAVLKEASRALVAITRYIEDKVPATAKLTVQEPCPCPRCRSTHMDDRKRR</sequence>
<dbReference type="InterPro" id="IPR053772">
    <property type="entry name" value="At1g61320/At1g61330-like"/>
</dbReference>
<dbReference type="EMBL" id="OZ075137">
    <property type="protein sequence ID" value="CAL5009067.1"/>
    <property type="molecule type" value="Genomic_DNA"/>
</dbReference>
<dbReference type="PANTHER" id="PTHR34145:SF52">
    <property type="entry name" value="OS02G0105800 PROTEIN"/>
    <property type="match status" value="1"/>
</dbReference>